<proteinExistence type="predicted"/>
<keyword evidence="1" id="KW-0472">Membrane</keyword>
<dbReference type="SMART" id="SM00267">
    <property type="entry name" value="GGDEF"/>
    <property type="match status" value="1"/>
</dbReference>
<feature type="transmembrane region" description="Helical" evidence="1">
    <location>
        <begin position="7"/>
        <end position="30"/>
    </location>
</feature>
<reference evidence="3 4" key="1">
    <citation type="submission" date="2019-10" db="EMBL/GenBank/DDBJ databases">
        <title>Alkalibaculum tamaniensis sp.nov., a new alkaliphilic acetogen, isolated on methoxylated aromatics from a mud volcano.</title>
        <authorList>
            <person name="Khomyakova M.A."/>
            <person name="Merkel A.Y."/>
            <person name="Bonch-Osmolovskaya E.A."/>
            <person name="Slobodkin A.I."/>
        </authorList>
    </citation>
    <scope>NUCLEOTIDE SEQUENCE [LARGE SCALE GENOMIC DNA]</scope>
    <source>
        <strain evidence="3 4">M08DMB</strain>
    </source>
</reference>
<dbReference type="GO" id="GO:1902201">
    <property type="term" value="P:negative regulation of bacterial-type flagellum-dependent cell motility"/>
    <property type="evidence" value="ECO:0007669"/>
    <property type="project" value="TreeGrafter"/>
</dbReference>
<dbReference type="InterPro" id="IPR043128">
    <property type="entry name" value="Rev_trsase/Diguanyl_cyclase"/>
</dbReference>
<name>A0A6A7K4Z5_9FIRM</name>
<dbReference type="Gene3D" id="3.30.70.270">
    <property type="match status" value="1"/>
</dbReference>
<feature type="transmembrane region" description="Helical" evidence="1">
    <location>
        <begin position="42"/>
        <end position="64"/>
    </location>
</feature>
<dbReference type="SUPFAM" id="SSF55073">
    <property type="entry name" value="Nucleotide cyclase"/>
    <property type="match status" value="1"/>
</dbReference>
<dbReference type="PROSITE" id="PS50887">
    <property type="entry name" value="GGDEF"/>
    <property type="match status" value="1"/>
</dbReference>
<organism evidence="3 4">
    <name type="scientific">Alkalibaculum sporogenes</name>
    <dbReference type="NCBI Taxonomy" id="2655001"/>
    <lineage>
        <taxon>Bacteria</taxon>
        <taxon>Bacillati</taxon>
        <taxon>Bacillota</taxon>
        <taxon>Clostridia</taxon>
        <taxon>Eubacteriales</taxon>
        <taxon>Eubacteriaceae</taxon>
        <taxon>Alkalibaculum</taxon>
    </lineage>
</organism>
<gene>
    <name evidence="3" type="ORF">GC105_01670</name>
</gene>
<dbReference type="RefSeq" id="WP_152801038.1">
    <property type="nucleotide sequence ID" value="NZ_WHNX01000002.1"/>
</dbReference>
<keyword evidence="1" id="KW-0812">Transmembrane</keyword>
<feature type="domain" description="GGDEF" evidence="2">
    <location>
        <begin position="106"/>
        <end position="238"/>
    </location>
</feature>
<protein>
    <submittedName>
        <fullName evidence="3">Diguanylate cyclase</fullName>
    </submittedName>
</protein>
<evidence type="ECO:0000256" key="1">
    <source>
        <dbReference type="SAM" id="Phobius"/>
    </source>
</evidence>
<dbReference type="Proteomes" id="UP000440004">
    <property type="component" value="Unassembled WGS sequence"/>
</dbReference>
<dbReference type="GO" id="GO:0005886">
    <property type="term" value="C:plasma membrane"/>
    <property type="evidence" value="ECO:0007669"/>
    <property type="project" value="TreeGrafter"/>
</dbReference>
<dbReference type="AlphaFoldDB" id="A0A6A7K4Z5"/>
<dbReference type="EMBL" id="WHNX01000002">
    <property type="protein sequence ID" value="MPW24502.1"/>
    <property type="molecule type" value="Genomic_DNA"/>
</dbReference>
<keyword evidence="4" id="KW-1185">Reference proteome</keyword>
<comment type="caution">
    <text evidence="3">The sequence shown here is derived from an EMBL/GenBank/DDBJ whole genome shotgun (WGS) entry which is preliminary data.</text>
</comment>
<dbReference type="PANTHER" id="PTHR45138:SF9">
    <property type="entry name" value="DIGUANYLATE CYCLASE DGCM-RELATED"/>
    <property type="match status" value="1"/>
</dbReference>
<sequence>MKEHSLVLLITSIIIFISGVIMSIFTIVILDIDILEAFRVYPVLNFVLTIALIALIAFYITMFVRQYRNLYKEKQIKEQMEMVRLDNLTQLYNFDYFINVMKTVEAPFCLVMLDIDNFKEINEKFDSVIGDLVLKVIAKSIKENIRLSDIVARYQGDAFVIILKNCPPKNAITLMELVRTYIKENERLSEKDIKLSTSVGIHYVTKNEPEEVLFRNIVEALCVAKTNDEDHKVVLYSKAHKKEKLMRVQ</sequence>
<keyword evidence="1" id="KW-1133">Transmembrane helix</keyword>
<dbReference type="Pfam" id="PF00990">
    <property type="entry name" value="GGDEF"/>
    <property type="match status" value="1"/>
</dbReference>
<dbReference type="InterPro" id="IPR000160">
    <property type="entry name" value="GGDEF_dom"/>
</dbReference>
<dbReference type="CDD" id="cd01949">
    <property type="entry name" value="GGDEF"/>
    <property type="match status" value="1"/>
</dbReference>
<dbReference type="GO" id="GO:0052621">
    <property type="term" value="F:diguanylate cyclase activity"/>
    <property type="evidence" value="ECO:0007669"/>
    <property type="project" value="TreeGrafter"/>
</dbReference>
<dbReference type="PANTHER" id="PTHR45138">
    <property type="entry name" value="REGULATORY COMPONENTS OF SENSORY TRANSDUCTION SYSTEM"/>
    <property type="match status" value="1"/>
</dbReference>
<evidence type="ECO:0000259" key="2">
    <source>
        <dbReference type="PROSITE" id="PS50887"/>
    </source>
</evidence>
<dbReference type="NCBIfam" id="TIGR00254">
    <property type="entry name" value="GGDEF"/>
    <property type="match status" value="1"/>
</dbReference>
<dbReference type="InterPro" id="IPR050469">
    <property type="entry name" value="Diguanylate_Cyclase"/>
</dbReference>
<evidence type="ECO:0000313" key="4">
    <source>
        <dbReference type="Proteomes" id="UP000440004"/>
    </source>
</evidence>
<dbReference type="GO" id="GO:0043709">
    <property type="term" value="P:cell adhesion involved in single-species biofilm formation"/>
    <property type="evidence" value="ECO:0007669"/>
    <property type="project" value="TreeGrafter"/>
</dbReference>
<accession>A0A6A7K4Z5</accession>
<evidence type="ECO:0000313" key="3">
    <source>
        <dbReference type="EMBL" id="MPW24502.1"/>
    </source>
</evidence>
<dbReference type="InterPro" id="IPR029787">
    <property type="entry name" value="Nucleotide_cyclase"/>
</dbReference>